<proteinExistence type="predicted"/>
<accession>A0A8T1VIE6</accession>
<feature type="compositionally biased region" description="Basic residues" evidence="1">
    <location>
        <begin position="258"/>
        <end position="270"/>
    </location>
</feature>
<comment type="caution">
    <text evidence="2">The sequence shown here is derived from an EMBL/GenBank/DDBJ whole genome shotgun (WGS) entry which is preliminary data.</text>
</comment>
<feature type="compositionally biased region" description="Polar residues" evidence="1">
    <location>
        <begin position="156"/>
        <end position="167"/>
    </location>
</feature>
<feature type="region of interest" description="Disordered" evidence="1">
    <location>
        <begin position="1"/>
        <end position="278"/>
    </location>
</feature>
<feature type="compositionally biased region" description="Low complexity" evidence="1">
    <location>
        <begin position="35"/>
        <end position="62"/>
    </location>
</feature>
<dbReference type="EMBL" id="JAGDFL010000820">
    <property type="protein sequence ID" value="KAG7381047.1"/>
    <property type="molecule type" value="Genomic_DNA"/>
</dbReference>
<name>A0A8T1VIE6_9STRA</name>
<keyword evidence="3" id="KW-1185">Reference proteome</keyword>
<reference evidence="2" key="1">
    <citation type="submission" date="2021-02" db="EMBL/GenBank/DDBJ databases">
        <authorList>
            <person name="Palmer J.M."/>
        </authorList>
    </citation>
    <scope>NUCLEOTIDE SEQUENCE</scope>
    <source>
        <strain evidence="2">SCRP23</strain>
    </source>
</reference>
<sequence>MLGEPVPGSSEVTLQLEVTPTADSRSQPVAESQDADSPAPSGSGSPHNESPITTPSSSTGSGVLHPVTTSSSESVVDHEAPVASLGPAVQSADSASSPPGDETSPAKEAASALASMTTSVVARALPPGKPPYRSPDHSDDDEAVGVLTGGEEDGGSSPSAVDSQPNRSPILPGLPPSSGSTESPQAVAQLSSPATTTAPSVPGSSKQVLPARRPPAKGKSPATGAGKPSSSSKKVSLRSTKSSTATGSGSRSSSSNHKVAKTPSKAKTKAKAQAPSKVALSAAPYHIDIKTLVARAAQCARMDSRESDHMKQLRGLPFFHPGARRCWDQMLALSKC</sequence>
<feature type="compositionally biased region" description="Polar residues" evidence="1">
    <location>
        <begin position="10"/>
        <end position="30"/>
    </location>
</feature>
<evidence type="ECO:0000313" key="3">
    <source>
        <dbReference type="Proteomes" id="UP000693981"/>
    </source>
</evidence>
<gene>
    <name evidence="2" type="ORF">PHYBOEH_011220</name>
</gene>
<evidence type="ECO:0000256" key="1">
    <source>
        <dbReference type="SAM" id="MobiDB-lite"/>
    </source>
</evidence>
<organism evidence="2 3">
    <name type="scientific">Phytophthora boehmeriae</name>
    <dbReference type="NCBI Taxonomy" id="109152"/>
    <lineage>
        <taxon>Eukaryota</taxon>
        <taxon>Sar</taxon>
        <taxon>Stramenopiles</taxon>
        <taxon>Oomycota</taxon>
        <taxon>Peronosporomycetes</taxon>
        <taxon>Peronosporales</taxon>
        <taxon>Peronosporaceae</taxon>
        <taxon>Phytophthora</taxon>
    </lineage>
</organism>
<feature type="compositionally biased region" description="Low complexity" evidence="1">
    <location>
        <begin position="227"/>
        <end position="257"/>
    </location>
</feature>
<dbReference type="AlphaFoldDB" id="A0A8T1VIE6"/>
<dbReference type="Proteomes" id="UP000693981">
    <property type="component" value="Unassembled WGS sequence"/>
</dbReference>
<feature type="compositionally biased region" description="Polar residues" evidence="1">
    <location>
        <begin position="186"/>
        <end position="207"/>
    </location>
</feature>
<protein>
    <submittedName>
        <fullName evidence="2">Uncharacterized protein</fullName>
    </submittedName>
</protein>
<feature type="compositionally biased region" description="Low complexity" evidence="1">
    <location>
        <begin position="168"/>
        <end position="184"/>
    </location>
</feature>
<evidence type="ECO:0000313" key="2">
    <source>
        <dbReference type="EMBL" id="KAG7381047.1"/>
    </source>
</evidence>